<evidence type="ECO:0000256" key="1">
    <source>
        <dbReference type="SAM" id="SignalP"/>
    </source>
</evidence>
<keyword evidence="4" id="KW-1185">Reference proteome</keyword>
<protein>
    <recommendedName>
        <fullName evidence="2">Secretion system C-terminal sorting domain-containing protein</fullName>
    </recommendedName>
</protein>
<name>A0ABM6WBC1_9BACT</name>
<dbReference type="NCBIfam" id="TIGR04183">
    <property type="entry name" value="Por_Secre_tail"/>
    <property type="match status" value="1"/>
</dbReference>
<accession>A0ABM6WBC1</accession>
<dbReference type="Pfam" id="PF18962">
    <property type="entry name" value="Por_Secre_tail"/>
    <property type="match status" value="1"/>
</dbReference>
<evidence type="ECO:0000313" key="4">
    <source>
        <dbReference type="Proteomes" id="UP000246099"/>
    </source>
</evidence>
<evidence type="ECO:0000259" key="2">
    <source>
        <dbReference type="Pfam" id="PF18962"/>
    </source>
</evidence>
<proteinExistence type="predicted"/>
<dbReference type="SUPFAM" id="SSF117281">
    <property type="entry name" value="Kelch motif"/>
    <property type="match status" value="1"/>
</dbReference>
<reference evidence="3 4" key="1">
    <citation type="submission" date="2018-05" db="EMBL/GenBank/DDBJ databases">
        <title>Chitinophaga sp. nov., isolated from rhizosphere soil of Alhagi.</title>
        <authorList>
            <person name="Liu Y."/>
        </authorList>
    </citation>
    <scope>NUCLEOTIDE SEQUENCE [LARGE SCALE GENOMIC DNA]</scope>
    <source>
        <strain evidence="3 4">T22</strain>
    </source>
</reference>
<feature type="chain" id="PRO_5046339284" description="Secretion system C-terminal sorting domain-containing protein" evidence="1">
    <location>
        <begin position="18"/>
        <end position="1265"/>
    </location>
</feature>
<dbReference type="EMBL" id="CP029600">
    <property type="protein sequence ID" value="AWO01189.1"/>
    <property type="molecule type" value="Genomic_DNA"/>
</dbReference>
<dbReference type="RefSeq" id="WP_119077404.1">
    <property type="nucleotide sequence ID" value="NZ_CP029600.1"/>
</dbReference>
<feature type="signal peptide" evidence="1">
    <location>
        <begin position="1"/>
        <end position="17"/>
    </location>
</feature>
<dbReference type="Proteomes" id="UP000246099">
    <property type="component" value="Chromosome"/>
</dbReference>
<dbReference type="InterPro" id="IPR026444">
    <property type="entry name" value="Secre_tail"/>
</dbReference>
<dbReference type="InterPro" id="IPR015915">
    <property type="entry name" value="Kelch-typ_b-propeller"/>
</dbReference>
<organism evidence="3 4">
    <name type="scientific">Chitinophaga alhagiae</name>
    <dbReference type="NCBI Taxonomy" id="2203219"/>
    <lineage>
        <taxon>Bacteria</taxon>
        <taxon>Pseudomonadati</taxon>
        <taxon>Bacteroidota</taxon>
        <taxon>Chitinophagia</taxon>
        <taxon>Chitinophagales</taxon>
        <taxon>Chitinophagaceae</taxon>
        <taxon>Chitinophaga</taxon>
    </lineage>
</organism>
<keyword evidence="1" id="KW-0732">Signal</keyword>
<feature type="domain" description="Secretion system C-terminal sorting" evidence="2">
    <location>
        <begin position="1191"/>
        <end position="1263"/>
    </location>
</feature>
<evidence type="ECO:0000313" key="3">
    <source>
        <dbReference type="EMBL" id="AWO01189.1"/>
    </source>
</evidence>
<sequence length="1265" mass="139815">MKVFLWLLLLSGAFFNAKGQASIKLSEYSPSNKTIAAGDGKVYNWLEINNTAYESLELSEFELIVTPENGSPATVALPPGKIMCGEFKMIWFGASTSTIVGQDIYVAATVQNVRSVLELRHKTSNLMIDIMHVPSLLKDDETLNEQHLLNLPPVMLPGIQSTPYARNLFASSWSKLTNHTAFQGRDSSPNALLLFKNKLWVMAGWRYEPENGDYHSRSDIYNSDDGINWTLVNPSPPYQPYSGFIVYKDKMWAYDDTGIWNSDDGVTWEFLGTSPVRASSRVLLVNDTIWFVDTYGNAGYSPDGLNFTLTRNGDAPWGLRDWPGFVYHRNKFWVYIGRKYIDGVQHATNDVWSSSDGISWELMTDEAVLPSRFWHMYGAFEDKMWIIGGASWDSVGNANNGNFNDAWYSENGKDWKLLSQDNYPNRHAAMIKNFNDRLYFMCGYGGLSLDRLYNDVWVFNYRIYYSRKGQDLSELSSWGTVQDGTGLQPLSFDQSNAIYVVTNDSAYTLSGSWQVAGKNSKIILGNGRDSVTLKVNPGVNIPTGMHLTERSRLEWESSSPPNIARTAPSSTVAFINTETTLPGVQNGYYNLEVSNTQLTTASSVIKVGHNLRMTGSVITDNGNSSGIWIYGSLYADNNTNTKGVNLEMRGSEDAEILPLNGGEPIIGDLVIHKDDGSVTLGTNLHILNMFTYVKGDLQKNGFQLMFDNKGSMRLAGNEQGLKLSNFITPGSEVYDLMINNPNGAVLGQSININGILRMVNGQLVLHEYDLGIAYALGGSEQSYVQADSSGMLRFKANLDEVTLPIGNKKGFMPVTISSNATEGIMGLNFSNIEKLDNLESARFVHPTWNLDAGTMTDIDVNVELSWKQSDEGELFDRNECGAAIYRLEGFLNKQRPSAASPDTENSFSVKARMKLAGTIVVGDSASTATKQYQTVSVEPSGVIEKKYGDPSFTLSAGSSSGLPVIFLSDNDVLMETDSHFDIMKAGTSVISVFSEGSDDYVPSDTVKVTVIVTQALQPPLEIDTSTLVKRYDDEPFTLLEETSSIYGPIVVESATPEVVQVHDDTIIEINSVGRALLAVHSPGNENYLPSDTVYVTVVVKRALQNITINSLVGRKVLNVDTPFVPVIFDSGLSPTVSISNTAVAAFENGRIVLKSSGETNVTIEQPGNKYYAPFQRQHFLLKVMEWGTLKVYPNPTTAWLNVVVGDAVGSEYYYQLHDIQGRRILYGPINPRDNLRIDLSAYPSNTYILKVTGPSYSKSVKIIKQ</sequence>
<gene>
    <name evidence="3" type="ORF">DLD77_05530</name>
</gene>